<feature type="compositionally biased region" description="Low complexity" evidence="10">
    <location>
        <begin position="327"/>
        <end position="337"/>
    </location>
</feature>
<keyword evidence="17" id="KW-1185">Reference proteome</keyword>
<dbReference type="InterPro" id="IPR005846">
    <property type="entry name" value="A-D-PHexomutase_a/b/a-III"/>
</dbReference>
<evidence type="ECO:0000256" key="2">
    <source>
        <dbReference type="ARBA" id="ARBA00001946"/>
    </source>
</evidence>
<feature type="domain" description="Alpha-D-phosphohexomutase alpha/beta/alpha" evidence="14">
    <location>
        <begin position="505"/>
        <end position="602"/>
    </location>
</feature>
<comment type="similarity">
    <text evidence="4">Belongs to the phosphohexose mutase family.</text>
</comment>
<feature type="domain" description="Alpha-D-phosphohexomutase alpha/beta/alpha" evidence="13">
    <location>
        <begin position="359"/>
        <end position="489"/>
    </location>
</feature>
<keyword evidence="11" id="KW-1133">Transmembrane helix</keyword>
<dbReference type="Pfam" id="PF00408">
    <property type="entry name" value="PGM_PMM_IV"/>
    <property type="match status" value="1"/>
</dbReference>
<evidence type="ECO:0000313" key="17">
    <source>
        <dbReference type="Proteomes" id="UP000198575"/>
    </source>
</evidence>
<keyword evidence="9" id="KW-0413">Isomerase</keyword>
<feature type="transmembrane region" description="Helical" evidence="11">
    <location>
        <begin position="31"/>
        <end position="50"/>
    </location>
</feature>
<dbReference type="FunFam" id="3.40.120.10:FF:000021">
    <property type="entry name" value="Phosphomannomutase/phosphoglucomutase"/>
    <property type="match status" value="1"/>
</dbReference>
<reference evidence="16 17" key="1">
    <citation type="submission" date="2016-10" db="EMBL/GenBank/DDBJ databases">
        <authorList>
            <person name="de Groot N.N."/>
        </authorList>
    </citation>
    <scope>NUCLEOTIDE SEQUENCE [LARGE SCALE GENOMIC DNA]</scope>
    <source>
        <strain evidence="16 17">CGMCC 1.7659</strain>
    </source>
</reference>
<comment type="pathway">
    <text evidence="3">Nucleotide-sugar biosynthesis; GDP-alpha-D-mannose biosynthesis; alpha-D-mannose 1-phosphate from D-fructose 6-phosphate: step 2/2.</text>
</comment>
<sequence length="812" mass="87160">MAEAELPAKPRAGKKSPLATIGAVLLPRLKVLLPLVIATILMLVGFFLLWQCSLVYSESGSVAAAQSSRERAVAAIGERIGEVVRRAQEVVGSDAVLAALGTVDQAGLTAAAEEVRRAWPELVDAVFYSPDLPDIRERDLRRFGYWRAQMLMQAQLSGSPAPVQIHKSNSEGQQLVLVLPVESAQATVAYAYLALPASVIVDVLKEPGRASTRIDLRQGDGRGDLLIASSGTSGGNSLGDLGVPIEGSQLRLAIADPDNQIVVTRNLWVLVPATLFCLLGGFLALWLRQVGMQGAAAAFKPRNRNEPKEITLAEAIKKQAESDSAAATAAAVAEPATGPSRVEPARPKPGEKKVGVNRSIFRAYDIRGVLGQTLTNDIARQIGRAIGSEAQHRGLREIVVGRDGRLSGPDLSGALIEGLRAAGCDVIDIGLAPTPLTYFGAYHLQTGSCVSVTGSHNPPDYNGFKIVLGGETLSEGAIQDLYGRIAEERYSTGSGGLQVMNLQDDYVARICDDIQVEKRLKVVVDCGNGVAGAVAPAVLEGIGCEVHELYCEVDGLFPNHHPDPSDPRNLQDLILSVKQTGADIGLAFDGDGDRLGVVTRTGEVIYPDRLLMLFAIDVLSRNPGATIIYDVKCTGHLQPLILQHGGSPIMWRTGHSLIKSKMRETSAQLAGEMSGHFFFAERWYGFDDAVYAAARLLEILAGDPEGRSAEEVFAALPKGVSTPELKIEMREGEHYRFIESFRAKANFEGARLTTIDGLRADWPDGWGLVRASNTTPVLVLRFDADNEAALKRIQSAFREQLQALDSALPLPF</sequence>
<feature type="compositionally biased region" description="Basic and acidic residues" evidence="10">
    <location>
        <begin position="343"/>
        <end position="352"/>
    </location>
</feature>
<dbReference type="CDD" id="cd03089">
    <property type="entry name" value="PMM_PGM"/>
    <property type="match status" value="1"/>
</dbReference>
<evidence type="ECO:0000256" key="6">
    <source>
        <dbReference type="ARBA" id="ARBA00022553"/>
    </source>
</evidence>
<protein>
    <recommendedName>
        <fullName evidence="5">phosphomannomutase</fullName>
        <ecNumber evidence="5">5.4.2.8</ecNumber>
    </recommendedName>
</protein>
<keyword evidence="11" id="KW-0812">Transmembrane</keyword>
<dbReference type="PANTHER" id="PTHR43771">
    <property type="entry name" value="PHOSPHOMANNOMUTASE"/>
    <property type="match status" value="1"/>
</dbReference>
<evidence type="ECO:0000256" key="1">
    <source>
        <dbReference type="ARBA" id="ARBA00000586"/>
    </source>
</evidence>
<gene>
    <name evidence="16" type="ORF">SAMN05216289_14020</name>
</gene>
<dbReference type="SUPFAM" id="SSF55957">
    <property type="entry name" value="Phosphoglucomutase, C-terminal domain"/>
    <property type="match status" value="1"/>
</dbReference>
<dbReference type="AlphaFoldDB" id="A0A1I5AN44"/>
<evidence type="ECO:0000256" key="8">
    <source>
        <dbReference type="ARBA" id="ARBA00022842"/>
    </source>
</evidence>
<feature type="domain" description="Alpha-D-phosphohexomutase alpha/beta/alpha" evidence="15">
    <location>
        <begin position="607"/>
        <end position="717"/>
    </location>
</feature>
<dbReference type="Gene3D" id="3.30.310.50">
    <property type="entry name" value="Alpha-D-phosphohexomutase, C-terminal domain"/>
    <property type="match status" value="1"/>
</dbReference>
<dbReference type="InterPro" id="IPR005844">
    <property type="entry name" value="A-D-PHexomutase_a/b/a-I"/>
</dbReference>
<feature type="domain" description="Alpha-D-phosphohexomutase C-terminal" evidence="12">
    <location>
        <begin position="741"/>
        <end position="799"/>
    </location>
</feature>
<dbReference type="Pfam" id="PF02879">
    <property type="entry name" value="PGM_PMM_II"/>
    <property type="match status" value="1"/>
</dbReference>
<feature type="transmembrane region" description="Helical" evidence="11">
    <location>
        <begin position="267"/>
        <end position="287"/>
    </location>
</feature>
<evidence type="ECO:0000256" key="7">
    <source>
        <dbReference type="ARBA" id="ARBA00022723"/>
    </source>
</evidence>
<feature type="region of interest" description="Disordered" evidence="10">
    <location>
        <begin position="327"/>
        <end position="352"/>
    </location>
</feature>
<dbReference type="EC" id="5.4.2.8" evidence="5"/>
<keyword evidence="6" id="KW-0597">Phosphoprotein</keyword>
<comment type="cofactor">
    <cofactor evidence="2">
        <name>Mg(2+)</name>
        <dbReference type="ChEBI" id="CHEBI:18420"/>
    </cofactor>
</comment>
<evidence type="ECO:0000259" key="14">
    <source>
        <dbReference type="Pfam" id="PF02879"/>
    </source>
</evidence>
<dbReference type="InterPro" id="IPR005841">
    <property type="entry name" value="Alpha-D-phosphohexomutase_SF"/>
</dbReference>
<evidence type="ECO:0000256" key="11">
    <source>
        <dbReference type="SAM" id="Phobius"/>
    </source>
</evidence>
<keyword evidence="8" id="KW-0460">Magnesium</keyword>
<evidence type="ECO:0000259" key="13">
    <source>
        <dbReference type="Pfam" id="PF02878"/>
    </source>
</evidence>
<name>A0A1I5AN44_9GAMM</name>
<comment type="catalytic activity">
    <reaction evidence="1">
        <text>alpha-D-mannose 1-phosphate = D-mannose 6-phosphate</text>
        <dbReference type="Rhea" id="RHEA:11140"/>
        <dbReference type="ChEBI" id="CHEBI:58409"/>
        <dbReference type="ChEBI" id="CHEBI:58735"/>
        <dbReference type="EC" id="5.4.2.8"/>
    </reaction>
</comment>
<accession>A0A1I5AN44</accession>
<evidence type="ECO:0000259" key="12">
    <source>
        <dbReference type="Pfam" id="PF00408"/>
    </source>
</evidence>
<evidence type="ECO:0000256" key="9">
    <source>
        <dbReference type="ARBA" id="ARBA00023235"/>
    </source>
</evidence>
<dbReference type="Proteomes" id="UP000198575">
    <property type="component" value="Unassembled WGS sequence"/>
</dbReference>
<dbReference type="InterPro" id="IPR036900">
    <property type="entry name" value="A-D-PHexomutase_C_sf"/>
</dbReference>
<dbReference type="InterPro" id="IPR005843">
    <property type="entry name" value="A-D-PHexomutase_C"/>
</dbReference>
<evidence type="ECO:0000256" key="3">
    <source>
        <dbReference type="ARBA" id="ARBA00004699"/>
    </source>
</evidence>
<dbReference type="OrthoDB" id="9803322at2"/>
<keyword evidence="7" id="KW-0479">Metal-binding</keyword>
<dbReference type="SUPFAM" id="SSF53738">
    <property type="entry name" value="Phosphoglucomutase, first 3 domains"/>
    <property type="match status" value="3"/>
</dbReference>
<dbReference type="PRINTS" id="PR00509">
    <property type="entry name" value="PGMPMM"/>
</dbReference>
<dbReference type="InterPro" id="IPR016055">
    <property type="entry name" value="A-D-PHexomutase_a/b/a-I/II/III"/>
</dbReference>
<dbReference type="RefSeq" id="WP_092410601.1">
    <property type="nucleotide sequence ID" value="NZ_FOVF01000040.1"/>
</dbReference>
<dbReference type="GO" id="GO:0004615">
    <property type="term" value="F:phosphomannomutase activity"/>
    <property type="evidence" value="ECO:0007669"/>
    <property type="project" value="UniProtKB-EC"/>
</dbReference>
<dbReference type="Pfam" id="PF02880">
    <property type="entry name" value="PGM_PMM_III"/>
    <property type="match status" value="1"/>
</dbReference>
<dbReference type="PANTHER" id="PTHR43771:SF2">
    <property type="entry name" value="PHOSPHOMANNOMUTASE_PHOSPHOGLUCOMUTASE"/>
    <property type="match status" value="1"/>
</dbReference>
<evidence type="ECO:0000259" key="15">
    <source>
        <dbReference type="Pfam" id="PF02880"/>
    </source>
</evidence>
<evidence type="ECO:0000256" key="5">
    <source>
        <dbReference type="ARBA" id="ARBA00012730"/>
    </source>
</evidence>
<dbReference type="GO" id="GO:0046872">
    <property type="term" value="F:metal ion binding"/>
    <property type="evidence" value="ECO:0007669"/>
    <property type="project" value="UniProtKB-KW"/>
</dbReference>
<dbReference type="GO" id="GO:0005975">
    <property type="term" value="P:carbohydrate metabolic process"/>
    <property type="evidence" value="ECO:0007669"/>
    <property type="project" value="InterPro"/>
</dbReference>
<dbReference type="EMBL" id="FOVF01000040">
    <property type="protein sequence ID" value="SFN63848.1"/>
    <property type="molecule type" value="Genomic_DNA"/>
</dbReference>
<proteinExistence type="inferred from homology"/>
<dbReference type="STRING" id="578942.SAMN05216289_14020"/>
<evidence type="ECO:0000256" key="10">
    <source>
        <dbReference type="SAM" id="MobiDB-lite"/>
    </source>
</evidence>
<dbReference type="InterPro" id="IPR005845">
    <property type="entry name" value="A-D-PHexomutase_a/b/a-II"/>
</dbReference>
<dbReference type="Pfam" id="PF02878">
    <property type="entry name" value="PGM_PMM_I"/>
    <property type="match status" value="1"/>
</dbReference>
<dbReference type="Gene3D" id="3.40.120.10">
    <property type="entry name" value="Alpha-D-Glucose-1,6-Bisphosphate, subunit A, domain 3"/>
    <property type="match status" value="3"/>
</dbReference>
<organism evidence="16 17">
    <name type="scientific">Dokdonella immobilis</name>
    <dbReference type="NCBI Taxonomy" id="578942"/>
    <lineage>
        <taxon>Bacteria</taxon>
        <taxon>Pseudomonadati</taxon>
        <taxon>Pseudomonadota</taxon>
        <taxon>Gammaproteobacteria</taxon>
        <taxon>Lysobacterales</taxon>
        <taxon>Rhodanobacteraceae</taxon>
        <taxon>Dokdonella</taxon>
    </lineage>
</organism>
<evidence type="ECO:0000313" key="16">
    <source>
        <dbReference type="EMBL" id="SFN63848.1"/>
    </source>
</evidence>
<evidence type="ECO:0000256" key="4">
    <source>
        <dbReference type="ARBA" id="ARBA00010231"/>
    </source>
</evidence>
<keyword evidence="11" id="KW-0472">Membrane</keyword>